<accession>A0AAE3JI56</accession>
<dbReference type="PROSITE" id="PS00688">
    <property type="entry name" value="SIGMA54_INTERACT_3"/>
    <property type="match status" value="1"/>
</dbReference>
<evidence type="ECO:0000259" key="6">
    <source>
        <dbReference type="PROSITE" id="PS50045"/>
    </source>
</evidence>
<proteinExistence type="predicted"/>
<protein>
    <submittedName>
        <fullName evidence="7">Sigma 54-interacting transcriptional regulator</fullName>
    </submittedName>
</protein>
<name>A0AAE3JI56_9SPIR</name>
<dbReference type="InterPro" id="IPR025944">
    <property type="entry name" value="Sigma_54_int_dom_CS"/>
</dbReference>
<sequence>MKLSSSLDTEKLNALIEINTLINSNYSDVSALLAHILESAMRLVSGEASSLLLVDSSKQYLRFEIALGPKGLEAKKFIVKMDEGIAGWVVKNNRSLIVNDVANDPRFNPAVQQSTGYRTQNMLAVPMRVKDECIGVIEILNKGAECGFTLQDLEVLEILANQAALAYQNARFLQRSRDEIVVLQDQIATDRGYHTMIARSPVILEKLDIVERVAKSDSSVLILGESGVGKELIAEQLHLKSDRASKPFVRVNCAALPEGLLESELFGHVKGAFTDAISNRKGRFEMADQGTIFLDEIGDLPLALQSKLLRVIQNRTFEKLGSSDTITVNVRIVAATNRDIEKLVEEQKFRSDLYYRLNVLPMYIPPLRQRLEDIPELALFFLKKFRHEVKKDFLGFSEGAMSAIISYSWPGNIRELENTIERACVIGKPPYIREEDLLLNIRTMPDNNIDGDKSLKSVLNLFKKHYIQKVLEENQWNQTATAGILDIQRTYLSRLIKELEIKEK</sequence>
<dbReference type="InterPro" id="IPR002197">
    <property type="entry name" value="HTH_Fis"/>
</dbReference>
<dbReference type="InterPro" id="IPR002078">
    <property type="entry name" value="Sigma_54_int"/>
</dbReference>
<evidence type="ECO:0000313" key="7">
    <source>
        <dbReference type="EMBL" id="MCD1654747.1"/>
    </source>
</evidence>
<evidence type="ECO:0000256" key="4">
    <source>
        <dbReference type="ARBA" id="ARBA00023125"/>
    </source>
</evidence>
<dbReference type="Pfam" id="PF25601">
    <property type="entry name" value="AAA_lid_14"/>
    <property type="match status" value="1"/>
</dbReference>
<dbReference type="PANTHER" id="PTHR32071">
    <property type="entry name" value="TRANSCRIPTIONAL REGULATORY PROTEIN"/>
    <property type="match status" value="1"/>
</dbReference>
<dbReference type="SUPFAM" id="SSF52540">
    <property type="entry name" value="P-loop containing nucleoside triphosphate hydrolases"/>
    <property type="match status" value="1"/>
</dbReference>
<dbReference type="CDD" id="cd00009">
    <property type="entry name" value="AAA"/>
    <property type="match status" value="1"/>
</dbReference>
<dbReference type="GO" id="GO:0005524">
    <property type="term" value="F:ATP binding"/>
    <property type="evidence" value="ECO:0007669"/>
    <property type="project" value="UniProtKB-KW"/>
</dbReference>
<evidence type="ECO:0000256" key="3">
    <source>
        <dbReference type="ARBA" id="ARBA00023015"/>
    </source>
</evidence>
<dbReference type="SUPFAM" id="SSF46689">
    <property type="entry name" value="Homeodomain-like"/>
    <property type="match status" value="1"/>
</dbReference>
<dbReference type="SUPFAM" id="SSF55781">
    <property type="entry name" value="GAF domain-like"/>
    <property type="match status" value="1"/>
</dbReference>
<dbReference type="RefSeq" id="WP_230755263.1">
    <property type="nucleotide sequence ID" value="NZ_JAINWA010000003.1"/>
</dbReference>
<dbReference type="InterPro" id="IPR003018">
    <property type="entry name" value="GAF"/>
</dbReference>
<dbReference type="Proteomes" id="UP001198163">
    <property type="component" value="Unassembled WGS sequence"/>
</dbReference>
<dbReference type="InterPro" id="IPR058031">
    <property type="entry name" value="AAA_lid_NorR"/>
</dbReference>
<dbReference type="Gene3D" id="3.30.450.40">
    <property type="match status" value="1"/>
</dbReference>
<gene>
    <name evidence="7" type="ORF">K7J14_08520</name>
</gene>
<dbReference type="InterPro" id="IPR025662">
    <property type="entry name" value="Sigma_54_int_dom_ATP-bd_1"/>
</dbReference>
<evidence type="ECO:0000313" key="8">
    <source>
        <dbReference type="Proteomes" id="UP001198163"/>
    </source>
</evidence>
<dbReference type="Gene3D" id="3.40.50.300">
    <property type="entry name" value="P-loop containing nucleotide triphosphate hydrolases"/>
    <property type="match status" value="1"/>
</dbReference>
<dbReference type="InterPro" id="IPR009057">
    <property type="entry name" value="Homeodomain-like_sf"/>
</dbReference>
<feature type="domain" description="Sigma-54 factor interaction" evidence="6">
    <location>
        <begin position="196"/>
        <end position="425"/>
    </location>
</feature>
<dbReference type="InterPro" id="IPR027417">
    <property type="entry name" value="P-loop_NTPase"/>
</dbReference>
<dbReference type="EMBL" id="JAINWA010000003">
    <property type="protein sequence ID" value="MCD1654747.1"/>
    <property type="molecule type" value="Genomic_DNA"/>
</dbReference>
<dbReference type="InterPro" id="IPR029016">
    <property type="entry name" value="GAF-like_dom_sf"/>
</dbReference>
<dbReference type="InterPro" id="IPR003593">
    <property type="entry name" value="AAA+_ATPase"/>
</dbReference>
<dbReference type="Pfam" id="PF02954">
    <property type="entry name" value="HTH_8"/>
    <property type="match status" value="1"/>
</dbReference>
<dbReference type="AlphaFoldDB" id="A0AAE3JI56"/>
<dbReference type="Pfam" id="PF13185">
    <property type="entry name" value="GAF_2"/>
    <property type="match status" value="1"/>
</dbReference>
<keyword evidence="4" id="KW-0238">DNA-binding</keyword>
<dbReference type="Gene3D" id="1.10.10.60">
    <property type="entry name" value="Homeodomain-like"/>
    <property type="match status" value="1"/>
</dbReference>
<keyword evidence="5" id="KW-0804">Transcription</keyword>
<keyword evidence="3" id="KW-0805">Transcription regulation</keyword>
<evidence type="ECO:0000256" key="2">
    <source>
        <dbReference type="ARBA" id="ARBA00022840"/>
    </source>
</evidence>
<keyword evidence="1" id="KW-0547">Nucleotide-binding</keyword>
<dbReference type="GO" id="GO:0043565">
    <property type="term" value="F:sequence-specific DNA binding"/>
    <property type="evidence" value="ECO:0007669"/>
    <property type="project" value="InterPro"/>
</dbReference>
<evidence type="ECO:0000256" key="1">
    <source>
        <dbReference type="ARBA" id="ARBA00022741"/>
    </source>
</evidence>
<dbReference type="Gene3D" id="1.10.8.60">
    <property type="match status" value="1"/>
</dbReference>
<keyword evidence="2" id="KW-0067">ATP-binding</keyword>
<keyword evidence="8" id="KW-1185">Reference proteome</keyword>
<organism evidence="7 8">
    <name type="scientific">Teretinema zuelzerae</name>
    <dbReference type="NCBI Taxonomy" id="156"/>
    <lineage>
        <taxon>Bacteria</taxon>
        <taxon>Pseudomonadati</taxon>
        <taxon>Spirochaetota</taxon>
        <taxon>Spirochaetia</taxon>
        <taxon>Spirochaetales</taxon>
        <taxon>Treponemataceae</taxon>
        <taxon>Teretinema</taxon>
    </lineage>
</organism>
<dbReference type="Pfam" id="PF00158">
    <property type="entry name" value="Sigma54_activat"/>
    <property type="match status" value="1"/>
</dbReference>
<dbReference type="SMART" id="SM00382">
    <property type="entry name" value="AAA"/>
    <property type="match status" value="1"/>
</dbReference>
<dbReference type="PROSITE" id="PS50045">
    <property type="entry name" value="SIGMA54_INTERACT_4"/>
    <property type="match status" value="1"/>
</dbReference>
<dbReference type="SMART" id="SM00065">
    <property type="entry name" value="GAF"/>
    <property type="match status" value="1"/>
</dbReference>
<dbReference type="GO" id="GO:0006355">
    <property type="term" value="P:regulation of DNA-templated transcription"/>
    <property type="evidence" value="ECO:0007669"/>
    <property type="project" value="InterPro"/>
</dbReference>
<dbReference type="PROSITE" id="PS00675">
    <property type="entry name" value="SIGMA54_INTERACT_1"/>
    <property type="match status" value="1"/>
</dbReference>
<evidence type="ECO:0000256" key="5">
    <source>
        <dbReference type="ARBA" id="ARBA00023163"/>
    </source>
</evidence>
<comment type="caution">
    <text evidence="7">The sequence shown here is derived from an EMBL/GenBank/DDBJ whole genome shotgun (WGS) entry which is preliminary data.</text>
</comment>
<dbReference type="FunFam" id="3.40.50.300:FF:000006">
    <property type="entry name" value="DNA-binding transcriptional regulator NtrC"/>
    <property type="match status" value="1"/>
</dbReference>
<reference evidence="7" key="1">
    <citation type="submission" date="2021-08" db="EMBL/GenBank/DDBJ databases">
        <title>Comparative analyses of Brucepasteria parasyntrophica and Teretinema zuelzerae.</title>
        <authorList>
            <person name="Song Y."/>
            <person name="Brune A."/>
        </authorList>
    </citation>
    <scope>NUCLEOTIDE SEQUENCE</scope>
    <source>
        <strain evidence="7">DSM 1903</strain>
    </source>
</reference>